<reference evidence="2" key="3">
    <citation type="submission" date="2015-04" db="UniProtKB">
        <authorList>
            <consortium name="EnsemblPlants"/>
        </authorList>
    </citation>
    <scope>IDENTIFICATION</scope>
    <source>
        <strain evidence="2">cv. Jemalong A17</strain>
    </source>
</reference>
<proteinExistence type="predicted"/>
<dbReference type="EMBL" id="CM001224">
    <property type="protein sequence ID" value="AET03195.1"/>
    <property type="molecule type" value="Genomic_DNA"/>
</dbReference>
<name>G7LG81_MEDTR</name>
<keyword evidence="3" id="KW-1185">Reference proteome</keyword>
<accession>G7LG81</accession>
<organism evidence="1 3">
    <name type="scientific">Medicago truncatula</name>
    <name type="common">Barrel medic</name>
    <name type="synonym">Medicago tribuloides</name>
    <dbReference type="NCBI Taxonomy" id="3880"/>
    <lineage>
        <taxon>Eukaryota</taxon>
        <taxon>Viridiplantae</taxon>
        <taxon>Streptophyta</taxon>
        <taxon>Embryophyta</taxon>
        <taxon>Tracheophyta</taxon>
        <taxon>Spermatophyta</taxon>
        <taxon>Magnoliopsida</taxon>
        <taxon>eudicotyledons</taxon>
        <taxon>Gunneridae</taxon>
        <taxon>Pentapetalae</taxon>
        <taxon>rosids</taxon>
        <taxon>fabids</taxon>
        <taxon>Fabales</taxon>
        <taxon>Fabaceae</taxon>
        <taxon>Papilionoideae</taxon>
        <taxon>50 kb inversion clade</taxon>
        <taxon>NPAAA clade</taxon>
        <taxon>Hologalegina</taxon>
        <taxon>IRL clade</taxon>
        <taxon>Trifolieae</taxon>
        <taxon>Medicago</taxon>
    </lineage>
</organism>
<evidence type="ECO:0000313" key="3">
    <source>
        <dbReference type="Proteomes" id="UP000002051"/>
    </source>
</evidence>
<dbReference type="EnsemblPlants" id="AET03195">
    <property type="protein sequence ID" value="AET03195"/>
    <property type="gene ID" value="MTR_8g065990"/>
</dbReference>
<sequence>MSYHSISQSSSNELHIGSLRCNEAGENVHQRIETSTRHRLFISICSPQARSRCPLMQIIPFVYKLLVQ</sequence>
<dbReference type="AlphaFoldDB" id="G7LG81"/>
<evidence type="ECO:0000313" key="2">
    <source>
        <dbReference type="EnsemblPlants" id="AET03195"/>
    </source>
</evidence>
<gene>
    <name evidence="1" type="ordered locus">MTR_8g065990</name>
</gene>
<evidence type="ECO:0000313" key="1">
    <source>
        <dbReference type="EMBL" id="AET03195.1"/>
    </source>
</evidence>
<reference evidence="1 3" key="1">
    <citation type="journal article" date="2011" name="Nature">
        <title>The Medicago genome provides insight into the evolution of rhizobial symbioses.</title>
        <authorList>
            <person name="Young N.D."/>
            <person name="Debelle F."/>
            <person name="Oldroyd G.E."/>
            <person name="Geurts R."/>
            <person name="Cannon S.B."/>
            <person name="Udvardi M.K."/>
            <person name="Benedito V.A."/>
            <person name="Mayer K.F."/>
            <person name="Gouzy J."/>
            <person name="Schoof H."/>
            <person name="Van de Peer Y."/>
            <person name="Proost S."/>
            <person name="Cook D.R."/>
            <person name="Meyers B.C."/>
            <person name="Spannagl M."/>
            <person name="Cheung F."/>
            <person name="De Mita S."/>
            <person name="Krishnakumar V."/>
            <person name="Gundlach H."/>
            <person name="Zhou S."/>
            <person name="Mudge J."/>
            <person name="Bharti A.K."/>
            <person name="Murray J.D."/>
            <person name="Naoumkina M.A."/>
            <person name="Rosen B."/>
            <person name="Silverstein K.A."/>
            <person name="Tang H."/>
            <person name="Rombauts S."/>
            <person name="Zhao P.X."/>
            <person name="Zhou P."/>
            <person name="Barbe V."/>
            <person name="Bardou P."/>
            <person name="Bechner M."/>
            <person name="Bellec A."/>
            <person name="Berger A."/>
            <person name="Berges H."/>
            <person name="Bidwell S."/>
            <person name="Bisseling T."/>
            <person name="Choisne N."/>
            <person name="Couloux A."/>
            <person name="Denny R."/>
            <person name="Deshpande S."/>
            <person name="Dai X."/>
            <person name="Doyle J.J."/>
            <person name="Dudez A.M."/>
            <person name="Farmer A.D."/>
            <person name="Fouteau S."/>
            <person name="Franken C."/>
            <person name="Gibelin C."/>
            <person name="Gish J."/>
            <person name="Goldstein S."/>
            <person name="Gonzalez A.J."/>
            <person name="Green P.J."/>
            <person name="Hallab A."/>
            <person name="Hartog M."/>
            <person name="Hua A."/>
            <person name="Humphray S.J."/>
            <person name="Jeong D.H."/>
            <person name="Jing Y."/>
            <person name="Jocker A."/>
            <person name="Kenton S.M."/>
            <person name="Kim D.J."/>
            <person name="Klee K."/>
            <person name="Lai H."/>
            <person name="Lang C."/>
            <person name="Lin S."/>
            <person name="Macmil S.L."/>
            <person name="Magdelenat G."/>
            <person name="Matthews L."/>
            <person name="McCorrison J."/>
            <person name="Monaghan E.L."/>
            <person name="Mun J.H."/>
            <person name="Najar F.Z."/>
            <person name="Nicholson C."/>
            <person name="Noirot C."/>
            <person name="O'Bleness M."/>
            <person name="Paule C.R."/>
            <person name="Poulain J."/>
            <person name="Prion F."/>
            <person name="Qin B."/>
            <person name="Qu C."/>
            <person name="Retzel E.F."/>
            <person name="Riddle C."/>
            <person name="Sallet E."/>
            <person name="Samain S."/>
            <person name="Samson N."/>
            <person name="Sanders I."/>
            <person name="Saurat O."/>
            <person name="Scarpelli C."/>
            <person name="Schiex T."/>
            <person name="Segurens B."/>
            <person name="Severin A.J."/>
            <person name="Sherrier D.J."/>
            <person name="Shi R."/>
            <person name="Sims S."/>
            <person name="Singer S.R."/>
            <person name="Sinharoy S."/>
            <person name="Sterck L."/>
            <person name="Viollet A."/>
            <person name="Wang B.B."/>
            <person name="Wang K."/>
            <person name="Wang M."/>
            <person name="Wang X."/>
            <person name="Warfsmann J."/>
            <person name="Weissenbach J."/>
            <person name="White D.D."/>
            <person name="White J.D."/>
            <person name="Wiley G.B."/>
            <person name="Wincker P."/>
            <person name="Xing Y."/>
            <person name="Yang L."/>
            <person name="Yao Z."/>
            <person name="Ying F."/>
            <person name="Zhai J."/>
            <person name="Zhou L."/>
            <person name="Zuber A."/>
            <person name="Denarie J."/>
            <person name="Dixon R.A."/>
            <person name="May G.D."/>
            <person name="Schwartz D.C."/>
            <person name="Rogers J."/>
            <person name="Quetier F."/>
            <person name="Town C.D."/>
            <person name="Roe B.A."/>
        </authorList>
    </citation>
    <scope>NUCLEOTIDE SEQUENCE [LARGE SCALE GENOMIC DNA]</scope>
    <source>
        <strain evidence="1">A17</strain>
        <strain evidence="2 3">cv. Jemalong A17</strain>
    </source>
</reference>
<dbReference type="HOGENOM" id="CLU_2797849_0_0_1"/>
<reference evidence="1 3" key="2">
    <citation type="journal article" date="2014" name="BMC Genomics">
        <title>An improved genome release (version Mt4.0) for the model legume Medicago truncatula.</title>
        <authorList>
            <person name="Tang H."/>
            <person name="Krishnakumar V."/>
            <person name="Bidwell S."/>
            <person name="Rosen B."/>
            <person name="Chan A."/>
            <person name="Zhou S."/>
            <person name="Gentzbittel L."/>
            <person name="Childs K.L."/>
            <person name="Yandell M."/>
            <person name="Gundlach H."/>
            <person name="Mayer K.F."/>
            <person name="Schwartz D.C."/>
            <person name="Town C.D."/>
        </authorList>
    </citation>
    <scope>GENOME REANNOTATION</scope>
    <source>
        <strain evidence="2 3">cv. Jemalong A17</strain>
    </source>
</reference>
<dbReference type="Proteomes" id="UP000002051">
    <property type="component" value="Chromosome 8"/>
</dbReference>
<protein>
    <submittedName>
        <fullName evidence="1 2">Uncharacterized protein</fullName>
    </submittedName>
</protein>
<dbReference type="PaxDb" id="3880-AET03195"/>